<dbReference type="InterPro" id="IPR018744">
    <property type="entry name" value="DUF2293"/>
</dbReference>
<reference evidence="3" key="1">
    <citation type="submission" date="2023-08" db="EMBL/GenBank/DDBJ databases">
        <title>Black Yeasts Isolated from many extreme environments.</title>
        <authorList>
            <person name="Coleine C."/>
            <person name="Stajich J.E."/>
            <person name="Selbmann L."/>
        </authorList>
    </citation>
    <scope>NUCLEOTIDE SEQUENCE</scope>
    <source>
        <strain evidence="3">CCFEE 5401</strain>
    </source>
</reference>
<dbReference type="AlphaFoldDB" id="A0AAN7TCK5"/>
<comment type="caution">
    <text evidence="3">The sequence shown here is derived from an EMBL/GenBank/DDBJ whole genome shotgun (WGS) entry which is preliminary data.</text>
</comment>
<proteinExistence type="predicted"/>
<organism evidence="3 4">
    <name type="scientific">Meristemomyces frigidus</name>
    <dbReference type="NCBI Taxonomy" id="1508187"/>
    <lineage>
        <taxon>Eukaryota</taxon>
        <taxon>Fungi</taxon>
        <taxon>Dikarya</taxon>
        <taxon>Ascomycota</taxon>
        <taxon>Pezizomycotina</taxon>
        <taxon>Dothideomycetes</taxon>
        <taxon>Dothideomycetidae</taxon>
        <taxon>Mycosphaerellales</taxon>
        <taxon>Teratosphaeriaceae</taxon>
        <taxon>Meristemomyces</taxon>
    </lineage>
</organism>
<name>A0AAN7TCK5_9PEZI</name>
<evidence type="ECO:0000259" key="2">
    <source>
        <dbReference type="Pfam" id="PF10056"/>
    </source>
</evidence>
<feature type="region of interest" description="Disordered" evidence="1">
    <location>
        <begin position="1"/>
        <end position="27"/>
    </location>
</feature>
<dbReference type="EMBL" id="JAVRRL010000050">
    <property type="protein sequence ID" value="KAK5110360.1"/>
    <property type="molecule type" value="Genomic_DNA"/>
</dbReference>
<evidence type="ECO:0000313" key="3">
    <source>
        <dbReference type="EMBL" id="KAK5110360.1"/>
    </source>
</evidence>
<dbReference type="PANTHER" id="PTHR38113">
    <property type="match status" value="1"/>
</dbReference>
<evidence type="ECO:0000256" key="1">
    <source>
        <dbReference type="SAM" id="MobiDB-lite"/>
    </source>
</evidence>
<feature type="compositionally biased region" description="Low complexity" evidence="1">
    <location>
        <begin position="1"/>
        <end position="22"/>
    </location>
</feature>
<feature type="domain" description="DUF2293" evidence="2">
    <location>
        <begin position="183"/>
        <end position="266"/>
    </location>
</feature>
<gene>
    <name evidence="3" type="ORF">LTR62_006068</name>
</gene>
<dbReference type="Pfam" id="PF10056">
    <property type="entry name" value="DUF2293"/>
    <property type="match status" value="1"/>
</dbReference>
<feature type="region of interest" description="Disordered" evidence="1">
    <location>
        <begin position="431"/>
        <end position="454"/>
    </location>
</feature>
<dbReference type="Proteomes" id="UP001310890">
    <property type="component" value="Unassembled WGS sequence"/>
</dbReference>
<feature type="region of interest" description="Disordered" evidence="1">
    <location>
        <begin position="663"/>
        <end position="692"/>
    </location>
</feature>
<dbReference type="PANTHER" id="PTHR38113:SF1">
    <property type="entry name" value="DUF2293 DOMAIN-CONTAINING PROTEIN"/>
    <property type="match status" value="1"/>
</dbReference>
<protein>
    <recommendedName>
        <fullName evidence="2">DUF2293 domain-containing protein</fullName>
    </recommendedName>
</protein>
<sequence>MAPTISSRVASNRPSRAPSSARDIVKKRDRPFKTETQRVLAKRRKLDLHNAFKKEMPAGYEFLPVGTPDLMERCKELSRQRGFPVNVVNSKPVSKMAEDPWKVSYHINRVGYHFRSEILDEARKQLGYVLYKGHLIKAADLEAQRRAAASHSVMANTLAKYGINPDSLKKDAQRESPQQVRAAIKELFPRIPEADLDQIVHHAWEEGTSRVGTNEDLELPRRVQLATIARIRHTYTDYDRLLRAFEWKEARLMVEPDCLRKLIEWRGEHDMDDDNQLEEIVRETIVIDDDDDETVPGMIYDDSTNEFDNGDTSDASVEITHHIAADTDFAAEASEHRPRRVPNLYRPRREVVDYRREIARQKIGAVRQTIRSGAPVAYPMPSSQALPRLASDHKEIIHIDVRPDQRGQYPSEIMVDGRRMFLARNPEVEVSTQPYYPQPPSNMGAQDRPFTIPSQQPLLSAPLQQSDDASRRYSHELHDRPVPSIERHNGVAGPDGPATVYSQGTRAVTPDNTYGAKPPRMDGPLPHNGASRSRLVDDREFYRPQRLQAPHEIIDLVSPVRKGGARRSSPIVLDDYQEPRPRMEVQYGSALHNRPPVPNVPLVRNYVDSGRHQGQSYTSHGYYNAYPVHGAPAPIQQLPLQSAPLAAAPGSVPLQFAQHAAPVSGQYGKQDGLAYEEPAKQPYPPQTSYYPC</sequence>
<evidence type="ECO:0000313" key="4">
    <source>
        <dbReference type="Proteomes" id="UP001310890"/>
    </source>
</evidence>
<feature type="region of interest" description="Disordered" evidence="1">
    <location>
        <begin position="506"/>
        <end position="532"/>
    </location>
</feature>
<accession>A0AAN7TCK5</accession>